<organism evidence="1 2">
    <name type="scientific">Mycobacterium phage IPhane7</name>
    <dbReference type="NCBI Taxonomy" id="2301552"/>
    <lineage>
        <taxon>Viruses</taxon>
        <taxon>Duplodnaviria</taxon>
        <taxon>Heunggongvirae</taxon>
        <taxon>Uroviricota</taxon>
        <taxon>Caudoviricetes</taxon>
        <taxon>Vilmaviridae</taxon>
        <taxon>Mclasvirinae</taxon>
        <taxon>Bongovirus</taxon>
        <taxon>Bongovirus bongo</taxon>
    </lineage>
</organism>
<protein>
    <submittedName>
        <fullName evidence="1">Tail assembly chaperone</fullName>
    </submittedName>
</protein>
<dbReference type="Proteomes" id="UP000263300">
    <property type="component" value="Segment"/>
</dbReference>
<reference evidence="1 2" key="1">
    <citation type="submission" date="2018-07" db="EMBL/GenBank/DDBJ databases">
        <authorList>
            <person name="Billings M."/>
            <person name="Bovender A."/>
            <person name="Brown J."/>
            <person name="Buchanan C."/>
            <person name="Burns J."/>
            <person name="Cash A."/>
            <person name="Curtis S."/>
            <person name="Johnson C."/>
            <person name="Jones C."/>
            <person name="Kelnhofer D."/>
            <person name="Killilee J."/>
            <person name="Moore A."/>
            <person name="Norton M."/>
            <person name="Rood D."/>
            <person name="Salvo H."/>
            <person name="Weatherman E."/>
            <person name="Winchel S."/>
            <person name="Wood S."/>
            <person name="Eckardt M.A."/>
            <person name="Gainey M.D."/>
            <person name="Wallen J.R."/>
            <person name="Garlena R.A."/>
            <person name="Russell D.A."/>
            <person name="Pope W.H."/>
            <person name="Jacobs-Sera D."/>
            <person name="Hatfull G.F."/>
        </authorList>
    </citation>
    <scope>NUCLEOTIDE SEQUENCE [LARGE SCALE GENOMIC DNA]</scope>
</reference>
<proteinExistence type="predicted"/>
<accession>A0A385D2Y7</accession>
<dbReference type="EMBL" id="MH697587">
    <property type="protein sequence ID" value="AXQ52666.1"/>
    <property type="molecule type" value="Genomic_DNA"/>
</dbReference>
<evidence type="ECO:0000313" key="1">
    <source>
        <dbReference type="EMBL" id="AXQ52666.1"/>
    </source>
</evidence>
<sequence>MAARKSTNADENEAVNAAVAEVDEVWAKLQTENHIPPLTFKGLTFHEPTKAQIDAWRAAKTVEEGERALFGDLYDAVHELFDPLPQHIWENFNVLYLKHMFGTAGDDALKRVIRIVDRYWSAICWDCQHILHFSAHEYFQWEHVGYKADGSSWWQRKRPLEELLGFFETLMNMPGSLTNEAVLLDPETIEWMGSSKDSDDGSKRPRIFGHTELVSLIKTGIYLASGQQLPRPVIPGLELRTQRKVLRIQNSVSAAQDRAKALAEKRAKKAKKTAKD</sequence>
<evidence type="ECO:0000313" key="2">
    <source>
        <dbReference type="Proteomes" id="UP000263300"/>
    </source>
</evidence>
<name>A0A385D2Y7_9CAUD</name>
<gene>
    <name evidence="1" type="primary">25</name>
    <name evidence="1" type="ORF">SEA_IPHANE7_25</name>
</gene>